<dbReference type="InterPro" id="IPR052021">
    <property type="entry name" value="Type-I_RS_S_subunit"/>
</dbReference>
<dbReference type="PANTHER" id="PTHR30408:SF13">
    <property type="entry name" value="TYPE I RESTRICTION ENZYME HINDI SPECIFICITY SUBUNIT"/>
    <property type="match status" value="1"/>
</dbReference>
<dbReference type="Proteomes" id="UP001209854">
    <property type="component" value="Unassembled WGS sequence"/>
</dbReference>
<organism evidence="5 6">
    <name type="scientific">Endozoicomonas gorgoniicola</name>
    <dbReference type="NCBI Taxonomy" id="1234144"/>
    <lineage>
        <taxon>Bacteria</taxon>
        <taxon>Pseudomonadati</taxon>
        <taxon>Pseudomonadota</taxon>
        <taxon>Gammaproteobacteria</taxon>
        <taxon>Oceanospirillales</taxon>
        <taxon>Endozoicomonadaceae</taxon>
        <taxon>Endozoicomonas</taxon>
    </lineage>
</organism>
<keyword evidence="5" id="KW-0540">Nuclease</keyword>
<keyword evidence="2" id="KW-0680">Restriction system</keyword>
<feature type="domain" description="Type I restriction modification DNA specificity" evidence="4">
    <location>
        <begin position="66"/>
        <end position="181"/>
    </location>
</feature>
<keyword evidence="5" id="KW-0255">Endonuclease</keyword>
<name>A0ABT3N225_9GAMM</name>
<protein>
    <submittedName>
        <fullName evidence="5">Restriction endonuclease subunit S</fullName>
    </submittedName>
</protein>
<dbReference type="GO" id="GO:0004519">
    <property type="term" value="F:endonuclease activity"/>
    <property type="evidence" value="ECO:0007669"/>
    <property type="project" value="UniProtKB-KW"/>
</dbReference>
<evidence type="ECO:0000256" key="2">
    <source>
        <dbReference type="ARBA" id="ARBA00022747"/>
    </source>
</evidence>
<evidence type="ECO:0000313" key="6">
    <source>
        <dbReference type="Proteomes" id="UP001209854"/>
    </source>
</evidence>
<gene>
    <name evidence="5" type="ORF">NX722_24315</name>
</gene>
<evidence type="ECO:0000313" key="5">
    <source>
        <dbReference type="EMBL" id="MCW7555695.1"/>
    </source>
</evidence>
<dbReference type="Gene3D" id="3.90.220.20">
    <property type="entry name" value="DNA methylase specificity domains"/>
    <property type="match status" value="2"/>
</dbReference>
<dbReference type="EMBL" id="JAPFCC010000001">
    <property type="protein sequence ID" value="MCW7555695.1"/>
    <property type="molecule type" value="Genomic_DNA"/>
</dbReference>
<dbReference type="CDD" id="cd17246">
    <property type="entry name" value="RMtype1_S_SonII-TRD2-CR2_like"/>
    <property type="match status" value="1"/>
</dbReference>
<evidence type="ECO:0000259" key="4">
    <source>
        <dbReference type="Pfam" id="PF01420"/>
    </source>
</evidence>
<evidence type="ECO:0000256" key="3">
    <source>
        <dbReference type="ARBA" id="ARBA00023125"/>
    </source>
</evidence>
<accession>A0ABT3N225</accession>
<comment type="similarity">
    <text evidence="1">Belongs to the type-I restriction system S methylase family.</text>
</comment>
<keyword evidence="6" id="KW-1185">Reference proteome</keyword>
<dbReference type="SUPFAM" id="SSF116734">
    <property type="entry name" value="DNA methylase specificity domain"/>
    <property type="match status" value="2"/>
</dbReference>
<evidence type="ECO:0000256" key="1">
    <source>
        <dbReference type="ARBA" id="ARBA00010923"/>
    </source>
</evidence>
<keyword evidence="3" id="KW-0238">DNA-binding</keyword>
<keyword evidence="5" id="KW-0378">Hydrolase</keyword>
<dbReference type="Pfam" id="PF01420">
    <property type="entry name" value="Methylase_S"/>
    <property type="match status" value="2"/>
</dbReference>
<comment type="caution">
    <text evidence="5">The sequence shown here is derived from an EMBL/GenBank/DDBJ whole genome shotgun (WGS) entry which is preliminary data.</text>
</comment>
<dbReference type="CDD" id="cd17278">
    <property type="entry name" value="RMtype1_S_LdeBORF1052P-TRD2-CR2"/>
    <property type="match status" value="1"/>
</dbReference>
<sequence>MSLVKAPIKDFALGIYDGPHATPKEATEGHIFLGIKNVTPEGRLDFSQIKYVSDEEFPKWTRRVTPQAGDVVFSYEATLHRYAVIPEGFDGCLGRRMGLVRPDRTKLLPRYLHYYFLSPIWQRYLETKVITGATVNRLPIKDFPSFLVTVPTLSEQARIVEILSAYDDLIENNRRRIQLLEESARLLYQEWFVHLRFPGHEHVKVVDGVPEGWRNSNIADFASVKSGYAFKSSDWQESGNPVIKIKNIGNNYDVNIDDCQCVNDNIAAKASRFELQTDNLLIAMTGATVGKIGFMPRTNTKYYLNQRTGVFVPVDKDLTLYLFCALAADTSQSMIDNLAAGAAQPNISGKQIESIPLLTPSTTTLNAFIEAVKPAFAQRQTLIEMNGKLAQARDLLLPRLMNGELTP</sequence>
<dbReference type="PANTHER" id="PTHR30408">
    <property type="entry name" value="TYPE-1 RESTRICTION ENZYME ECOKI SPECIFICITY PROTEIN"/>
    <property type="match status" value="1"/>
</dbReference>
<feature type="domain" description="Type I restriction modification DNA specificity" evidence="4">
    <location>
        <begin position="210"/>
        <end position="361"/>
    </location>
</feature>
<dbReference type="InterPro" id="IPR000055">
    <property type="entry name" value="Restrct_endonuc_typeI_TRD"/>
</dbReference>
<reference evidence="5 6" key="1">
    <citation type="submission" date="2022-10" db="EMBL/GenBank/DDBJ databases">
        <title>High-quality genome sequences of two octocoral-associated bacteria, Endozoicomonas euniceicola EF212 and Endozoicomonas gorgoniicola PS125.</title>
        <authorList>
            <person name="Chiou Y.-J."/>
            <person name="Chen Y.-H."/>
        </authorList>
    </citation>
    <scope>NUCLEOTIDE SEQUENCE [LARGE SCALE GENOMIC DNA]</scope>
    <source>
        <strain evidence="5 6">PS125</strain>
    </source>
</reference>
<dbReference type="InterPro" id="IPR044946">
    <property type="entry name" value="Restrct_endonuc_typeI_TRD_sf"/>
</dbReference>
<dbReference type="RefSeq" id="WP_262565449.1">
    <property type="nucleotide sequence ID" value="NZ_JAPFCC010000001.1"/>
</dbReference>
<proteinExistence type="inferred from homology"/>